<dbReference type="Gene3D" id="3.30.1330.60">
    <property type="entry name" value="OmpA-like domain"/>
    <property type="match status" value="2"/>
</dbReference>
<keyword evidence="6" id="KW-0449">Lipoprotein</keyword>
<reference evidence="6 7" key="1">
    <citation type="submission" date="2019-02" db="EMBL/GenBank/DDBJ databases">
        <authorList>
            <consortium name="Pathogen Informatics"/>
        </authorList>
    </citation>
    <scope>NUCLEOTIDE SEQUENCE [LARGE SCALE GENOMIC DNA]</scope>
    <source>
        <strain evidence="6 7">3012STDY6944375</strain>
    </source>
</reference>
<dbReference type="EMBL" id="LR215974">
    <property type="protein sequence ID" value="VFB02223.1"/>
    <property type="molecule type" value="Genomic_DNA"/>
</dbReference>
<dbReference type="KEGG" id="ctai:NCTC12078_00197"/>
<dbReference type="PRINTS" id="PR01021">
    <property type="entry name" value="OMPADOMAIN"/>
</dbReference>
<dbReference type="Proteomes" id="UP000290013">
    <property type="component" value="Chromosome"/>
</dbReference>
<evidence type="ECO:0000256" key="3">
    <source>
        <dbReference type="ARBA" id="ARBA00023237"/>
    </source>
</evidence>
<dbReference type="GO" id="GO:0009279">
    <property type="term" value="C:cell outer membrane"/>
    <property type="evidence" value="ECO:0007669"/>
    <property type="project" value="UniProtKB-SubCell"/>
</dbReference>
<dbReference type="RefSeq" id="WP_130913115.1">
    <property type="nucleotide sequence ID" value="NZ_LR215974.1"/>
</dbReference>
<dbReference type="InterPro" id="IPR050330">
    <property type="entry name" value="Bact_OuterMem_StrucFunc"/>
</dbReference>
<evidence type="ECO:0000313" key="6">
    <source>
        <dbReference type="EMBL" id="VFB02223.1"/>
    </source>
</evidence>
<evidence type="ECO:0000256" key="4">
    <source>
        <dbReference type="PROSITE-ProRule" id="PRU00473"/>
    </source>
</evidence>
<dbReference type="InterPro" id="IPR036737">
    <property type="entry name" value="OmpA-like_sf"/>
</dbReference>
<accession>A0A4U8W896</accession>
<dbReference type="Pfam" id="PF00691">
    <property type="entry name" value="OmpA"/>
    <property type="match status" value="2"/>
</dbReference>
<evidence type="ECO:0000256" key="1">
    <source>
        <dbReference type="ARBA" id="ARBA00004442"/>
    </source>
</evidence>
<dbReference type="PROSITE" id="PS51123">
    <property type="entry name" value="OMPA_2"/>
    <property type="match status" value="2"/>
</dbReference>
<dbReference type="SUPFAM" id="SSF103088">
    <property type="entry name" value="OmpA-like"/>
    <property type="match status" value="2"/>
</dbReference>
<feature type="domain" description="OmpA-like" evidence="5">
    <location>
        <begin position="148"/>
        <end position="272"/>
    </location>
</feature>
<gene>
    <name evidence="6" type="primary">yiaD_1</name>
    <name evidence="6" type="ORF">NCTC12078_00197</name>
</gene>
<dbReference type="CDD" id="cd07185">
    <property type="entry name" value="OmpA_C-like"/>
    <property type="match status" value="2"/>
</dbReference>
<evidence type="ECO:0000256" key="2">
    <source>
        <dbReference type="ARBA" id="ARBA00023136"/>
    </source>
</evidence>
<keyword evidence="3" id="KW-0998">Cell outer membrane</keyword>
<name>A0A4U8W896_9FLAO</name>
<evidence type="ECO:0000313" key="7">
    <source>
        <dbReference type="Proteomes" id="UP000290013"/>
    </source>
</evidence>
<sequence length="272" mass="31227">MKHVIVFLIVSMNLYGQMMTSVYFQTNAFDLDNESIRKLDSLSFLNKSLKFKIFGNCDSSGSDTYNMKLSEKRALAVAEYLAIKNKDNIKIVSIIGLGEQKQINDNSTEELKSKNRRVDIFIERIYKDDEKIQKKLLPDFLSADISRMKKGDTLSIQNINFEGGRHIWLPKAGHSLILLVKKMRENPLLKVELQGHICCDYDNFDGQDLDLGTYNLSFTRADAIKKYLVKYGITPERIQVKGLGHLNPVVYPEKSEADKIKNRRVEILIIDK</sequence>
<proteinExistence type="predicted"/>
<dbReference type="PANTHER" id="PTHR30329:SF21">
    <property type="entry name" value="LIPOPROTEIN YIAD-RELATED"/>
    <property type="match status" value="1"/>
</dbReference>
<feature type="domain" description="OmpA-like" evidence="5">
    <location>
        <begin position="11"/>
        <end position="126"/>
    </location>
</feature>
<dbReference type="PANTHER" id="PTHR30329">
    <property type="entry name" value="STATOR ELEMENT OF FLAGELLAR MOTOR COMPLEX"/>
    <property type="match status" value="1"/>
</dbReference>
<keyword evidence="2 4" id="KW-0472">Membrane</keyword>
<dbReference type="InterPro" id="IPR006664">
    <property type="entry name" value="OMP_bac"/>
</dbReference>
<protein>
    <submittedName>
        <fullName evidence="6">Inner membrane lipoprotein YiaD</fullName>
    </submittedName>
</protein>
<dbReference type="InterPro" id="IPR006665">
    <property type="entry name" value="OmpA-like"/>
</dbReference>
<dbReference type="AlphaFoldDB" id="A0A4U8W896"/>
<organism evidence="6 7">
    <name type="scientific">Chryseobacterium taihuense</name>
    <dbReference type="NCBI Taxonomy" id="1141221"/>
    <lineage>
        <taxon>Bacteria</taxon>
        <taxon>Pseudomonadati</taxon>
        <taxon>Bacteroidota</taxon>
        <taxon>Flavobacteriia</taxon>
        <taxon>Flavobacteriales</taxon>
        <taxon>Weeksellaceae</taxon>
        <taxon>Chryseobacterium group</taxon>
        <taxon>Chryseobacterium</taxon>
    </lineage>
</organism>
<comment type="subcellular location">
    <subcellularLocation>
        <location evidence="1">Cell outer membrane</location>
    </subcellularLocation>
</comment>
<evidence type="ECO:0000259" key="5">
    <source>
        <dbReference type="PROSITE" id="PS51123"/>
    </source>
</evidence>